<dbReference type="EMBL" id="HACA01002713">
    <property type="protein sequence ID" value="CDW20074.1"/>
    <property type="molecule type" value="Transcribed_RNA"/>
</dbReference>
<proteinExistence type="predicted"/>
<protein>
    <submittedName>
        <fullName evidence="1">Uncharacterized protein</fullName>
    </submittedName>
</protein>
<dbReference type="AlphaFoldDB" id="A0A0K2T1Y9"/>
<reference evidence="1" key="1">
    <citation type="submission" date="2014-05" db="EMBL/GenBank/DDBJ databases">
        <authorList>
            <person name="Chronopoulou M."/>
        </authorList>
    </citation>
    <scope>NUCLEOTIDE SEQUENCE</scope>
    <source>
        <tissue evidence="1">Whole organism</tissue>
    </source>
</reference>
<sequence length="76" mass="8903">MFSVKNKNYSDISGKIYVSCDYPFLLHSCRQGFYTTQNSSNFHVSSKYNVFTQFPLKYFDHGSILWKVASFKDNPQ</sequence>
<name>A0A0K2T1Y9_LEPSM</name>
<evidence type="ECO:0000313" key="1">
    <source>
        <dbReference type="EMBL" id="CDW20074.1"/>
    </source>
</evidence>
<accession>A0A0K2T1Y9</accession>
<organism evidence="1">
    <name type="scientific">Lepeophtheirus salmonis</name>
    <name type="common">Salmon louse</name>
    <name type="synonym">Caligus salmonis</name>
    <dbReference type="NCBI Taxonomy" id="72036"/>
    <lineage>
        <taxon>Eukaryota</taxon>
        <taxon>Metazoa</taxon>
        <taxon>Ecdysozoa</taxon>
        <taxon>Arthropoda</taxon>
        <taxon>Crustacea</taxon>
        <taxon>Multicrustacea</taxon>
        <taxon>Hexanauplia</taxon>
        <taxon>Copepoda</taxon>
        <taxon>Siphonostomatoida</taxon>
        <taxon>Caligidae</taxon>
        <taxon>Lepeophtheirus</taxon>
    </lineage>
</organism>